<keyword evidence="3" id="KW-0902">Two-component regulatory system</keyword>
<dbReference type="PROSITE" id="PS50113">
    <property type="entry name" value="PAC"/>
    <property type="match status" value="1"/>
</dbReference>
<dbReference type="SMART" id="SM00091">
    <property type="entry name" value="PAS"/>
    <property type="match status" value="2"/>
</dbReference>
<dbReference type="Pfam" id="PF07730">
    <property type="entry name" value="HisKA_3"/>
    <property type="match status" value="1"/>
</dbReference>
<dbReference type="RefSeq" id="WP_161018727.1">
    <property type="nucleotide sequence ID" value="NZ_WWCP01000004.1"/>
</dbReference>
<dbReference type="Pfam" id="PF08448">
    <property type="entry name" value="PAS_4"/>
    <property type="match status" value="1"/>
</dbReference>
<sequence length="566" mass="62148">MPGRRRADALAAKATLSPTALADSEQLRQWHQRQASQIELDLQQHVLAALQSERDLAQADRVHYATLYDQAPAGYLSLDADGRIVRANQAAAMLLEQRHDDLAGLPLEYFASPAARPRLRRFVANLFASGARAVLELPLAPPPKPGQVPGRAPRRLRIEANLDAVARRGRLILTDLGTVGRRDAARLRAFEVLDNLGEGVLVCDRAQRIVAVNPAFTRLTGYPAEDVLGRSPRFLLRPGAARHYAAAVQALRRGCRWLGEPEGRRRDGSRFVASLSLTSVYDDDGAIDYFIAVFSDISARRQAETALRALSGELDARVVLRTTELAAANQRLLEEVDQHKRTAAQLQRSRAQLSRLAAHQETVREEERQRVARDIHDELGQNLLALRIEMTQLQGRTGPAGGRLRQRVDLALENLDATIRSVRGIMNELRPAVLDLGLSAALEWQVQQFRHRSGIACALELPPEAQVPSLPAPLQMALFRNLQEALVNVRRHAQASAVLVQLAQTTSSLTLSISDDGVGLDPARRADGDGFGLIAMEQRMAALGGRLLIDTPPSGRGCRLTLSFDL</sequence>
<dbReference type="Pfam" id="PF02518">
    <property type="entry name" value="HATPase_c"/>
    <property type="match status" value="1"/>
</dbReference>
<dbReference type="Gene3D" id="3.30.450.20">
    <property type="entry name" value="PAS domain"/>
    <property type="match status" value="2"/>
</dbReference>
<evidence type="ECO:0000313" key="8">
    <source>
        <dbReference type="EMBL" id="MYM81526.1"/>
    </source>
</evidence>
<dbReference type="Gene3D" id="1.20.5.1930">
    <property type="match status" value="1"/>
</dbReference>
<dbReference type="NCBIfam" id="TIGR00229">
    <property type="entry name" value="sensory_box"/>
    <property type="match status" value="1"/>
</dbReference>
<dbReference type="InterPro" id="IPR011712">
    <property type="entry name" value="Sig_transdc_His_kin_sub3_dim/P"/>
</dbReference>
<keyword evidence="1" id="KW-0808">Transferase</keyword>
<dbReference type="AlphaFoldDB" id="A0A6L8MID4"/>
<dbReference type="GO" id="GO:0016020">
    <property type="term" value="C:membrane"/>
    <property type="evidence" value="ECO:0007669"/>
    <property type="project" value="InterPro"/>
</dbReference>
<organism evidence="8 9">
    <name type="scientific">Duganella lactea</name>
    <dbReference type="NCBI Taxonomy" id="2692173"/>
    <lineage>
        <taxon>Bacteria</taxon>
        <taxon>Pseudomonadati</taxon>
        <taxon>Pseudomonadota</taxon>
        <taxon>Betaproteobacteria</taxon>
        <taxon>Burkholderiales</taxon>
        <taxon>Oxalobacteraceae</taxon>
        <taxon>Telluria group</taxon>
        <taxon>Duganella</taxon>
    </lineage>
</organism>
<dbReference type="InterPro" id="IPR013656">
    <property type="entry name" value="PAS_4"/>
</dbReference>
<dbReference type="EMBL" id="WWCP01000004">
    <property type="protein sequence ID" value="MYM81526.1"/>
    <property type="molecule type" value="Genomic_DNA"/>
</dbReference>
<dbReference type="InterPro" id="IPR001610">
    <property type="entry name" value="PAC"/>
</dbReference>
<dbReference type="InterPro" id="IPR000700">
    <property type="entry name" value="PAS-assoc_C"/>
</dbReference>
<dbReference type="SMART" id="SM00086">
    <property type="entry name" value="PAC"/>
    <property type="match status" value="1"/>
</dbReference>
<dbReference type="SUPFAM" id="SSF55874">
    <property type="entry name" value="ATPase domain of HSP90 chaperone/DNA topoisomerase II/histidine kinase"/>
    <property type="match status" value="1"/>
</dbReference>
<evidence type="ECO:0000256" key="1">
    <source>
        <dbReference type="ARBA" id="ARBA00022679"/>
    </source>
</evidence>
<dbReference type="SUPFAM" id="SSF55785">
    <property type="entry name" value="PYP-like sensor domain (PAS domain)"/>
    <property type="match status" value="2"/>
</dbReference>
<evidence type="ECO:0000259" key="5">
    <source>
        <dbReference type="PROSITE" id="PS50109"/>
    </source>
</evidence>
<evidence type="ECO:0000259" key="6">
    <source>
        <dbReference type="PROSITE" id="PS50112"/>
    </source>
</evidence>
<dbReference type="PROSITE" id="PS50109">
    <property type="entry name" value="HIS_KIN"/>
    <property type="match status" value="1"/>
</dbReference>
<proteinExistence type="predicted"/>
<dbReference type="Proteomes" id="UP000474565">
    <property type="component" value="Unassembled WGS sequence"/>
</dbReference>
<keyword evidence="2" id="KW-0418">Kinase</keyword>
<dbReference type="GO" id="GO:0000155">
    <property type="term" value="F:phosphorelay sensor kinase activity"/>
    <property type="evidence" value="ECO:0007669"/>
    <property type="project" value="InterPro"/>
</dbReference>
<dbReference type="CDD" id="cd00130">
    <property type="entry name" value="PAS"/>
    <property type="match status" value="2"/>
</dbReference>
<feature type="coiled-coil region" evidence="4">
    <location>
        <begin position="329"/>
        <end position="356"/>
    </location>
</feature>
<dbReference type="InterPro" id="IPR005467">
    <property type="entry name" value="His_kinase_dom"/>
</dbReference>
<comment type="caution">
    <text evidence="8">The sequence shown here is derived from an EMBL/GenBank/DDBJ whole genome shotgun (WGS) entry which is preliminary data.</text>
</comment>
<feature type="domain" description="PAS" evidence="6">
    <location>
        <begin position="185"/>
        <end position="231"/>
    </location>
</feature>
<reference evidence="8 9" key="1">
    <citation type="submission" date="2019-12" db="EMBL/GenBank/DDBJ databases">
        <title>Novel species isolated from a subtropical stream in China.</title>
        <authorList>
            <person name="Lu H."/>
        </authorList>
    </citation>
    <scope>NUCLEOTIDE SEQUENCE [LARGE SCALE GENOMIC DNA]</scope>
    <source>
        <strain evidence="8 9">FT50W</strain>
    </source>
</reference>
<dbReference type="CDD" id="cd16917">
    <property type="entry name" value="HATPase_UhpB-NarQ-NarX-like"/>
    <property type="match status" value="1"/>
</dbReference>
<dbReference type="InterPro" id="IPR035965">
    <property type="entry name" value="PAS-like_dom_sf"/>
</dbReference>
<evidence type="ECO:0000256" key="2">
    <source>
        <dbReference type="ARBA" id="ARBA00022777"/>
    </source>
</evidence>
<dbReference type="InterPro" id="IPR036890">
    <property type="entry name" value="HATPase_C_sf"/>
</dbReference>
<dbReference type="InterPro" id="IPR000014">
    <property type="entry name" value="PAS"/>
</dbReference>
<keyword evidence="4" id="KW-0175">Coiled coil</keyword>
<dbReference type="Gene3D" id="3.30.565.10">
    <property type="entry name" value="Histidine kinase-like ATPase, C-terminal domain"/>
    <property type="match status" value="1"/>
</dbReference>
<feature type="domain" description="PAS" evidence="6">
    <location>
        <begin position="60"/>
        <end position="130"/>
    </location>
</feature>
<feature type="domain" description="Histidine kinase" evidence="5">
    <location>
        <begin position="374"/>
        <end position="566"/>
    </location>
</feature>
<evidence type="ECO:0000259" key="7">
    <source>
        <dbReference type="PROSITE" id="PS50113"/>
    </source>
</evidence>
<evidence type="ECO:0000256" key="4">
    <source>
        <dbReference type="SAM" id="Coils"/>
    </source>
</evidence>
<dbReference type="InterPro" id="IPR050482">
    <property type="entry name" value="Sensor_HK_TwoCompSys"/>
</dbReference>
<dbReference type="PANTHER" id="PTHR24421">
    <property type="entry name" value="NITRATE/NITRITE SENSOR PROTEIN NARX-RELATED"/>
    <property type="match status" value="1"/>
</dbReference>
<protein>
    <submittedName>
        <fullName evidence="8">PAS domain S-box protein</fullName>
    </submittedName>
</protein>
<dbReference type="PANTHER" id="PTHR24421:SF58">
    <property type="entry name" value="SIGNAL TRANSDUCTION HISTIDINE-PROTEIN KINASE_PHOSPHATASE UHPB"/>
    <property type="match status" value="1"/>
</dbReference>
<evidence type="ECO:0000256" key="3">
    <source>
        <dbReference type="ARBA" id="ARBA00023012"/>
    </source>
</evidence>
<name>A0A6L8MID4_9BURK</name>
<dbReference type="Pfam" id="PF13426">
    <property type="entry name" value="PAS_9"/>
    <property type="match status" value="1"/>
</dbReference>
<evidence type="ECO:0000313" key="9">
    <source>
        <dbReference type="Proteomes" id="UP000474565"/>
    </source>
</evidence>
<gene>
    <name evidence="8" type="ORF">GTP44_06100</name>
</gene>
<dbReference type="PROSITE" id="PS50112">
    <property type="entry name" value="PAS"/>
    <property type="match status" value="2"/>
</dbReference>
<dbReference type="InterPro" id="IPR003594">
    <property type="entry name" value="HATPase_dom"/>
</dbReference>
<accession>A0A6L8MID4</accession>
<feature type="domain" description="PAC" evidence="7">
    <location>
        <begin position="257"/>
        <end position="309"/>
    </location>
</feature>
<dbReference type="GO" id="GO:0046983">
    <property type="term" value="F:protein dimerization activity"/>
    <property type="evidence" value="ECO:0007669"/>
    <property type="project" value="InterPro"/>
</dbReference>